<evidence type="ECO:0000256" key="2">
    <source>
        <dbReference type="SAM" id="SignalP"/>
    </source>
</evidence>
<evidence type="ECO:0000256" key="1">
    <source>
        <dbReference type="SAM" id="MobiDB-lite"/>
    </source>
</evidence>
<sequence>MEAAGLALAVLPLCAGGFHIVDMIKSSNKGMRLVLTRWEIQRDRFEDWSEIWQDNGLTIHKYARESPRSAQRILKHLLLLSQTFFDIDRLQKRFGLKLTKGDQEPRLGIVKYRRSSGGGGNNGRDEDDEEDLAKQDVSDFEFQFKQGLDMEPSRIDAFKRRCEVNLTLLQKCKFVLGGRKALDGFIDVLKEYNDILRDFSPKRELAKITRGFDHLSALLHEQLLERADAAEYEAQHAEVDAERQRYHDLALAARFLDALRRGRDDPVPWHNRSNFIVVYDTLGVSDTSLFSVAVMRSRACVVLIEWLDPAAVATREAIAKTERTARMLQTEHPRRLLLPDCHGIVEDPSSGQVGFVLTTPKHISEVPTEAELRDRTGFRMVRGPITLRNLIKGMHESYRSVDLGKRFLLAQKLVGAVRLMHAVGWVHKNIRSQRIILFPEPDSVARSARRGAGQRLMFEEPQLIGFSYAHSANGNTRSIQESASELQRRDSADAELVARDPRSHARVCLDLYRHPHSLEDPSAEFLRFYDWYSLGCVLLEIGRWQTLDDCLFRGNVLPPPRVAMRLIQELAAPEKLDYITGSIYGDVVRKCLDVGTHDTMSKEAQFRLETDIEAYIGRCTA</sequence>
<accession>A0AAV9GDW2</accession>
<dbReference type="GO" id="GO:0005524">
    <property type="term" value="F:ATP binding"/>
    <property type="evidence" value="ECO:0007669"/>
    <property type="project" value="InterPro"/>
</dbReference>
<comment type="caution">
    <text evidence="4">The sequence shown here is derived from an EMBL/GenBank/DDBJ whole genome shotgun (WGS) entry which is preliminary data.</text>
</comment>
<reference evidence="4" key="2">
    <citation type="submission" date="2023-05" db="EMBL/GenBank/DDBJ databases">
        <authorList>
            <consortium name="Lawrence Berkeley National Laboratory"/>
            <person name="Steindorff A."/>
            <person name="Hensen N."/>
            <person name="Bonometti L."/>
            <person name="Westerberg I."/>
            <person name="Brannstrom I.O."/>
            <person name="Guillou S."/>
            <person name="Cros-Aarteil S."/>
            <person name="Calhoun S."/>
            <person name="Haridas S."/>
            <person name="Kuo A."/>
            <person name="Mondo S."/>
            <person name="Pangilinan J."/>
            <person name="Riley R."/>
            <person name="Labutti K."/>
            <person name="Andreopoulos B."/>
            <person name="Lipzen A."/>
            <person name="Chen C."/>
            <person name="Yanf M."/>
            <person name="Daum C."/>
            <person name="Ng V."/>
            <person name="Clum A."/>
            <person name="Ohm R."/>
            <person name="Martin F."/>
            <person name="Silar P."/>
            <person name="Natvig D."/>
            <person name="Lalanne C."/>
            <person name="Gautier V."/>
            <person name="Ament-Velasquez S.L."/>
            <person name="Kruys A."/>
            <person name="Hutchinson M.I."/>
            <person name="Powell A.J."/>
            <person name="Barry K."/>
            <person name="Miller A.N."/>
            <person name="Grigoriev I.V."/>
            <person name="Debuchy R."/>
            <person name="Gladieux P."/>
            <person name="Thoren M.H."/>
            <person name="Johannesson H."/>
        </authorList>
    </citation>
    <scope>NUCLEOTIDE SEQUENCE</scope>
    <source>
        <strain evidence="4">PSN243</strain>
    </source>
</reference>
<dbReference type="SUPFAM" id="SSF56112">
    <property type="entry name" value="Protein kinase-like (PK-like)"/>
    <property type="match status" value="1"/>
</dbReference>
<dbReference type="Proteomes" id="UP001321760">
    <property type="component" value="Unassembled WGS sequence"/>
</dbReference>
<feature type="chain" id="PRO_5043765394" description="Protein kinase domain-containing protein" evidence="2">
    <location>
        <begin position="18"/>
        <end position="621"/>
    </location>
</feature>
<feature type="domain" description="Protein kinase" evidence="3">
    <location>
        <begin position="276"/>
        <end position="616"/>
    </location>
</feature>
<gene>
    <name evidence="4" type="ORF">QBC34DRAFT_411859</name>
</gene>
<dbReference type="PROSITE" id="PS50011">
    <property type="entry name" value="PROTEIN_KINASE_DOM"/>
    <property type="match status" value="1"/>
</dbReference>
<dbReference type="InterPro" id="IPR000719">
    <property type="entry name" value="Prot_kinase_dom"/>
</dbReference>
<dbReference type="AlphaFoldDB" id="A0AAV9GDW2"/>
<dbReference type="InterPro" id="IPR011009">
    <property type="entry name" value="Kinase-like_dom_sf"/>
</dbReference>
<evidence type="ECO:0000313" key="4">
    <source>
        <dbReference type="EMBL" id="KAK4446294.1"/>
    </source>
</evidence>
<dbReference type="PANTHER" id="PTHR37542:SF3">
    <property type="entry name" value="PRION-INHIBITION AND PROPAGATION HELO DOMAIN-CONTAINING PROTEIN"/>
    <property type="match status" value="1"/>
</dbReference>
<protein>
    <recommendedName>
        <fullName evidence="3">Protein kinase domain-containing protein</fullName>
    </recommendedName>
</protein>
<evidence type="ECO:0000313" key="5">
    <source>
        <dbReference type="Proteomes" id="UP001321760"/>
    </source>
</evidence>
<keyword evidence="5" id="KW-1185">Reference proteome</keyword>
<feature type="region of interest" description="Disordered" evidence="1">
    <location>
        <begin position="111"/>
        <end position="130"/>
    </location>
</feature>
<dbReference type="Gene3D" id="1.20.120.1020">
    <property type="entry name" value="Prion-inhibition and propagation, HeLo domain"/>
    <property type="match status" value="1"/>
</dbReference>
<dbReference type="GO" id="GO:0004672">
    <property type="term" value="F:protein kinase activity"/>
    <property type="evidence" value="ECO:0007669"/>
    <property type="project" value="InterPro"/>
</dbReference>
<dbReference type="EMBL" id="MU865958">
    <property type="protein sequence ID" value="KAK4446294.1"/>
    <property type="molecule type" value="Genomic_DNA"/>
</dbReference>
<proteinExistence type="predicted"/>
<feature type="signal peptide" evidence="2">
    <location>
        <begin position="1"/>
        <end position="17"/>
    </location>
</feature>
<name>A0AAV9GDW2_9PEZI</name>
<dbReference type="Pfam" id="PF14479">
    <property type="entry name" value="HeLo"/>
    <property type="match status" value="1"/>
</dbReference>
<reference evidence="4" key="1">
    <citation type="journal article" date="2023" name="Mol. Phylogenet. Evol.">
        <title>Genome-scale phylogeny and comparative genomics of the fungal order Sordariales.</title>
        <authorList>
            <person name="Hensen N."/>
            <person name="Bonometti L."/>
            <person name="Westerberg I."/>
            <person name="Brannstrom I.O."/>
            <person name="Guillou S."/>
            <person name="Cros-Aarteil S."/>
            <person name="Calhoun S."/>
            <person name="Haridas S."/>
            <person name="Kuo A."/>
            <person name="Mondo S."/>
            <person name="Pangilinan J."/>
            <person name="Riley R."/>
            <person name="LaButti K."/>
            <person name="Andreopoulos B."/>
            <person name="Lipzen A."/>
            <person name="Chen C."/>
            <person name="Yan M."/>
            <person name="Daum C."/>
            <person name="Ng V."/>
            <person name="Clum A."/>
            <person name="Steindorff A."/>
            <person name="Ohm R.A."/>
            <person name="Martin F."/>
            <person name="Silar P."/>
            <person name="Natvig D.O."/>
            <person name="Lalanne C."/>
            <person name="Gautier V."/>
            <person name="Ament-Velasquez S.L."/>
            <person name="Kruys A."/>
            <person name="Hutchinson M.I."/>
            <person name="Powell A.J."/>
            <person name="Barry K."/>
            <person name="Miller A.N."/>
            <person name="Grigoriev I.V."/>
            <person name="Debuchy R."/>
            <person name="Gladieux P."/>
            <person name="Hiltunen Thoren M."/>
            <person name="Johannesson H."/>
        </authorList>
    </citation>
    <scope>NUCLEOTIDE SEQUENCE</scope>
    <source>
        <strain evidence="4">PSN243</strain>
    </source>
</reference>
<evidence type="ECO:0000259" key="3">
    <source>
        <dbReference type="PROSITE" id="PS50011"/>
    </source>
</evidence>
<dbReference type="PANTHER" id="PTHR37542">
    <property type="entry name" value="HELO DOMAIN-CONTAINING PROTEIN-RELATED"/>
    <property type="match status" value="1"/>
</dbReference>
<dbReference type="Gene3D" id="1.10.510.10">
    <property type="entry name" value="Transferase(Phosphotransferase) domain 1"/>
    <property type="match status" value="1"/>
</dbReference>
<dbReference type="InterPro" id="IPR038305">
    <property type="entry name" value="HeLo_sf"/>
</dbReference>
<keyword evidence="2" id="KW-0732">Signal</keyword>
<organism evidence="4 5">
    <name type="scientific">Podospora aff. communis PSN243</name>
    <dbReference type="NCBI Taxonomy" id="3040156"/>
    <lineage>
        <taxon>Eukaryota</taxon>
        <taxon>Fungi</taxon>
        <taxon>Dikarya</taxon>
        <taxon>Ascomycota</taxon>
        <taxon>Pezizomycotina</taxon>
        <taxon>Sordariomycetes</taxon>
        <taxon>Sordariomycetidae</taxon>
        <taxon>Sordariales</taxon>
        <taxon>Podosporaceae</taxon>
        <taxon>Podospora</taxon>
    </lineage>
</organism>
<dbReference type="InterPro" id="IPR029498">
    <property type="entry name" value="HeLo_dom"/>
</dbReference>